<feature type="transmembrane region" description="Helical" evidence="8">
    <location>
        <begin position="6"/>
        <end position="39"/>
    </location>
</feature>
<evidence type="ECO:0000256" key="8">
    <source>
        <dbReference type="SAM" id="Phobius"/>
    </source>
</evidence>
<name>A0ABV9T2M8_9BACT</name>
<evidence type="ECO:0000256" key="1">
    <source>
        <dbReference type="ARBA" id="ARBA00004651"/>
    </source>
</evidence>
<evidence type="ECO:0000313" key="10">
    <source>
        <dbReference type="Proteomes" id="UP001595818"/>
    </source>
</evidence>
<feature type="transmembrane region" description="Helical" evidence="8">
    <location>
        <begin position="315"/>
        <end position="341"/>
    </location>
</feature>
<organism evidence="9 10">
    <name type="scientific">Negadavirga shengliensis</name>
    <dbReference type="NCBI Taxonomy" id="1389218"/>
    <lineage>
        <taxon>Bacteria</taxon>
        <taxon>Pseudomonadati</taxon>
        <taxon>Bacteroidota</taxon>
        <taxon>Cytophagia</taxon>
        <taxon>Cytophagales</taxon>
        <taxon>Cyclobacteriaceae</taxon>
        <taxon>Negadavirga</taxon>
    </lineage>
</organism>
<reference evidence="10" key="1">
    <citation type="journal article" date="2019" name="Int. J. Syst. Evol. Microbiol.">
        <title>The Global Catalogue of Microorganisms (GCM) 10K type strain sequencing project: providing services to taxonomists for standard genome sequencing and annotation.</title>
        <authorList>
            <consortium name="The Broad Institute Genomics Platform"/>
            <consortium name="The Broad Institute Genome Sequencing Center for Infectious Disease"/>
            <person name="Wu L."/>
            <person name="Ma J."/>
        </authorList>
    </citation>
    <scope>NUCLEOTIDE SEQUENCE [LARGE SCALE GENOMIC DNA]</scope>
    <source>
        <strain evidence="10">CGMCC 4.7466</strain>
    </source>
</reference>
<keyword evidence="4" id="KW-1003">Cell membrane</keyword>
<evidence type="ECO:0000313" key="9">
    <source>
        <dbReference type="EMBL" id="MFC4872708.1"/>
    </source>
</evidence>
<comment type="caution">
    <text evidence="9">The sequence shown here is derived from an EMBL/GenBank/DDBJ whole genome shotgun (WGS) entry which is preliminary data.</text>
</comment>
<dbReference type="RefSeq" id="WP_377065291.1">
    <property type="nucleotide sequence ID" value="NZ_JBHSJJ010000007.1"/>
</dbReference>
<dbReference type="PANTHER" id="PTHR21716:SF53">
    <property type="entry name" value="PERMEASE PERM-RELATED"/>
    <property type="match status" value="1"/>
</dbReference>
<feature type="transmembrane region" description="Helical" evidence="8">
    <location>
        <begin position="60"/>
        <end position="84"/>
    </location>
</feature>
<comment type="subcellular location">
    <subcellularLocation>
        <location evidence="1">Cell membrane</location>
        <topology evidence="1">Multi-pass membrane protein</topology>
    </subcellularLocation>
</comment>
<evidence type="ECO:0000256" key="5">
    <source>
        <dbReference type="ARBA" id="ARBA00022692"/>
    </source>
</evidence>
<sequence>MRKVVITAVISIILLLFIGWYFSNIFLYFLFSLVIAAALRPMTNRINSFYIMGRHVPRAVAILVSFLFILLIIFLLILLFIPLFRSQLELLQDLDINYLYEQVQKPIGYIESILIQFNLTANDPGYLIALVRENLISSLNEIDVQGFINSIISTTSSFFVSILAVAFISFFLLLENGLLRRNIINFIPNKYFELSVATFHKVERLLSNYLIGLLIQMTAIFSIASIGLTIANIDYAMSIAVFAAVANLIPYAGPILGATFGIFVGLSTGNFSEASEIYFFLFKILAVFSVVQLCDNIFLQPFIFSKSVKAHPLEIFVVIFAGAKIAGVLGMIFAIPVYTIFRVSIKEFYRGYKEYRIFKLDNI</sequence>
<proteinExistence type="inferred from homology"/>
<evidence type="ECO:0000256" key="3">
    <source>
        <dbReference type="ARBA" id="ARBA00022448"/>
    </source>
</evidence>
<gene>
    <name evidence="9" type="ORF">ACFPFU_13510</name>
</gene>
<feature type="transmembrane region" description="Helical" evidence="8">
    <location>
        <begin position="147"/>
        <end position="174"/>
    </location>
</feature>
<keyword evidence="5 8" id="KW-0812">Transmembrane</keyword>
<dbReference type="InterPro" id="IPR002549">
    <property type="entry name" value="AI-2E-like"/>
</dbReference>
<evidence type="ECO:0000256" key="4">
    <source>
        <dbReference type="ARBA" id="ARBA00022475"/>
    </source>
</evidence>
<keyword evidence="7 8" id="KW-0472">Membrane</keyword>
<comment type="similarity">
    <text evidence="2">Belongs to the autoinducer-2 exporter (AI-2E) (TC 2.A.86) family.</text>
</comment>
<evidence type="ECO:0000256" key="6">
    <source>
        <dbReference type="ARBA" id="ARBA00022989"/>
    </source>
</evidence>
<dbReference type="Pfam" id="PF01594">
    <property type="entry name" value="AI-2E_transport"/>
    <property type="match status" value="1"/>
</dbReference>
<dbReference type="Proteomes" id="UP001595818">
    <property type="component" value="Unassembled WGS sequence"/>
</dbReference>
<keyword evidence="3" id="KW-0813">Transport</keyword>
<feature type="transmembrane region" description="Helical" evidence="8">
    <location>
        <begin position="278"/>
        <end position="303"/>
    </location>
</feature>
<dbReference type="EMBL" id="JBHSJJ010000007">
    <property type="protein sequence ID" value="MFC4872708.1"/>
    <property type="molecule type" value="Genomic_DNA"/>
</dbReference>
<feature type="transmembrane region" description="Helical" evidence="8">
    <location>
        <begin position="209"/>
        <end position="233"/>
    </location>
</feature>
<accession>A0ABV9T2M8</accession>
<evidence type="ECO:0000256" key="2">
    <source>
        <dbReference type="ARBA" id="ARBA00009773"/>
    </source>
</evidence>
<protein>
    <submittedName>
        <fullName evidence="9">AI-2E family transporter</fullName>
    </submittedName>
</protein>
<keyword evidence="10" id="KW-1185">Reference proteome</keyword>
<dbReference type="PANTHER" id="PTHR21716">
    <property type="entry name" value="TRANSMEMBRANE PROTEIN"/>
    <property type="match status" value="1"/>
</dbReference>
<keyword evidence="6 8" id="KW-1133">Transmembrane helix</keyword>
<evidence type="ECO:0000256" key="7">
    <source>
        <dbReference type="ARBA" id="ARBA00023136"/>
    </source>
</evidence>
<feature type="transmembrane region" description="Helical" evidence="8">
    <location>
        <begin position="239"/>
        <end position="266"/>
    </location>
</feature>